<sequence length="70" mass="7564">MSNQNAICINVQIHAPYVTLKKYAELSGLSLSKVQKMRAAGELPIADKKAERGSVLVNLIAIAKQAAKQE</sequence>
<dbReference type="Gene3D" id="6.10.200.10">
    <property type="entry name" value="Regulatory phage protein Cox"/>
    <property type="match status" value="1"/>
</dbReference>
<evidence type="ECO:0000313" key="1">
    <source>
        <dbReference type="EMBL" id="OOF80470.1"/>
    </source>
</evidence>
<reference evidence="1 2" key="1">
    <citation type="submission" date="2016-10" db="EMBL/GenBank/DDBJ databases">
        <title>Rodentibacter gen. nov. and new species.</title>
        <authorList>
            <person name="Christensen H."/>
        </authorList>
    </citation>
    <scope>NUCLEOTIDE SEQUENCE [LARGE SCALE GENOMIC DNA]</scope>
    <source>
        <strain evidence="1 2">Ppn157</strain>
    </source>
</reference>
<keyword evidence="1" id="KW-0238">DNA-binding</keyword>
<comment type="caution">
    <text evidence="1">The sequence shown here is derived from an EMBL/GenBank/DDBJ whole genome shotgun (WGS) entry which is preliminary data.</text>
</comment>
<name>A0A1V3KT01_9PAST</name>
<organism evidence="1 2">
    <name type="scientific">Rodentibacter ratti</name>
    <dbReference type="NCBI Taxonomy" id="1906745"/>
    <lineage>
        <taxon>Bacteria</taxon>
        <taxon>Pseudomonadati</taxon>
        <taxon>Pseudomonadota</taxon>
        <taxon>Gammaproteobacteria</taxon>
        <taxon>Pasteurellales</taxon>
        <taxon>Pasteurellaceae</taxon>
        <taxon>Rodentibacter</taxon>
    </lineage>
</organism>
<dbReference type="EMBL" id="MLAH01000138">
    <property type="protein sequence ID" value="OOF80470.1"/>
    <property type="molecule type" value="Genomic_DNA"/>
</dbReference>
<accession>A0A1V3KT01</accession>
<dbReference type="RefSeq" id="WP_077477244.1">
    <property type="nucleotide sequence ID" value="NZ_MLAH01000138.1"/>
</dbReference>
<dbReference type="GO" id="GO:0003677">
    <property type="term" value="F:DNA binding"/>
    <property type="evidence" value="ECO:0007669"/>
    <property type="project" value="UniProtKB-KW"/>
</dbReference>
<dbReference type="Proteomes" id="UP000189549">
    <property type="component" value="Unassembled WGS sequence"/>
</dbReference>
<gene>
    <name evidence="1" type="ORF">BKG93_12030</name>
</gene>
<proteinExistence type="predicted"/>
<dbReference type="InterPro" id="IPR038147">
    <property type="entry name" value="Cox_sf"/>
</dbReference>
<protein>
    <submittedName>
        <fullName evidence="1">DNA-binding protein</fullName>
    </submittedName>
</protein>
<dbReference type="AlphaFoldDB" id="A0A1V3KT01"/>
<evidence type="ECO:0000313" key="2">
    <source>
        <dbReference type="Proteomes" id="UP000189549"/>
    </source>
</evidence>